<evidence type="ECO:0000313" key="2">
    <source>
        <dbReference type="EMBL" id="SEP17085.1"/>
    </source>
</evidence>
<reference evidence="2 3" key="1">
    <citation type="submission" date="2016-10" db="EMBL/GenBank/DDBJ databases">
        <authorList>
            <person name="de Groot N.N."/>
        </authorList>
    </citation>
    <scope>NUCLEOTIDE SEQUENCE [LARGE SCALE GENOMIC DNA]</scope>
    <source>
        <strain evidence="2 3">DSM 44993</strain>
    </source>
</reference>
<proteinExistence type="predicted"/>
<dbReference type="Proteomes" id="UP000198582">
    <property type="component" value="Unassembled WGS sequence"/>
</dbReference>
<feature type="chain" id="PRO_5011640215" evidence="1">
    <location>
        <begin position="28"/>
        <end position="146"/>
    </location>
</feature>
<name>A0A1H8VNV0_9PSEU</name>
<keyword evidence="3" id="KW-1185">Reference proteome</keyword>
<organism evidence="2 3">
    <name type="scientific">Amycolatopsis saalfeldensis</name>
    <dbReference type="NCBI Taxonomy" id="394193"/>
    <lineage>
        <taxon>Bacteria</taxon>
        <taxon>Bacillati</taxon>
        <taxon>Actinomycetota</taxon>
        <taxon>Actinomycetes</taxon>
        <taxon>Pseudonocardiales</taxon>
        <taxon>Pseudonocardiaceae</taxon>
        <taxon>Amycolatopsis</taxon>
    </lineage>
</organism>
<sequence>MDAKRLALTMGTLVVLAAGAGSSVALAQTGGGPAAPPRPAVAGTVTADPGHDVSLATGQAAELSTKDITVRYTRLVEDSRCKPGLHCIWQGDAIVAVTLTQPGRGERTDTELHTGRRGPHATTFAAARVELVGVSVRGDRITLRVS</sequence>
<dbReference type="EMBL" id="FOEF01000004">
    <property type="protein sequence ID" value="SEP17085.1"/>
    <property type="molecule type" value="Genomic_DNA"/>
</dbReference>
<dbReference type="STRING" id="394193.SAMN04489732_104192"/>
<feature type="signal peptide" evidence="1">
    <location>
        <begin position="1"/>
        <end position="27"/>
    </location>
</feature>
<evidence type="ECO:0000313" key="3">
    <source>
        <dbReference type="Proteomes" id="UP000198582"/>
    </source>
</evidence>
<keyword evidence="1" id="KW-0732">Signal</keyword>
<dbReference type="AlphaFoldDB" id="A0A1H8VNV0"/>
<gene>
    <name evidence="2" type="ORF">SAMN04489732_104192</name>
</gene>
<protein>
    <submittedName>
        <fullName evidence="2">Uncharacterized protein</fullName>
    </submittedName>
</protein>
<dbReference type="RefSeq" id="WP_245787275.1">
    <property type="nucleotide sequence ID" value="NZ_FOEF01000004.1"/>
</dbReference>
<accession>A0A1H8VNV0</accession>
<evidence type="ECO:0000256" key="1">
    <source>
        <dbReference type="SAM" id="SignalP"/>
    </source>
</evidence>